<feature type="domain" description="DUF112" evidence="2">
    <location>
        <begin position="47"/>
        <end position="443"/>
    </location>
</feature>
<name>G0LLV7_HALWC</name>
<evidence type="ECO:0000313" key="4">
    <source>
        <dbReference type="Proteomes" id="UP000007954"/>
    </source>
</evidence>
<dbReference type="GeneID" id="12448111"/>
<reference evidence="3 4" key="1">
    <citation type="journal article" date="2011" name="PLoS ONE">
        <title>Haloquadratum walsbyi: limited diversity in a global pond.</title>
        <authorList>
            <person name="Dyall-Smith M."/>
            <person name="Pfeiffer F."/>
            <person name="Klee K."/>
            <person name="Palm P."/>
            <person name="Gross K."/>
            <person name="Schuster S.C."/>
            <person name="Rampp M."/>
            <person name="Oesterhelt D."/>
        </authorList>
    </citation>
    <scope>NUCLEOTIDE SEQUENCE [LARGE SCALE GENOMIC DNA]</scope>
    <source>
        <strain evidence="4">DSM 16854 / JCM 12705 / C23</strain>
    </source>
</reference>
<dbReference type="Pfam" id="PF01970">
    <property type="entry name" value="TctA"/>
    <property type="match status" value="1"/>
</dbReference>
<feature type="transmembrane region" description="Helical" evidence="1">
    <location>
        <begin position="402"/>
        <end position="431"/>
    </location>
</feature>
<keyword evidence="1" id="KW-0472">Membrane</keyword>
<evidence type="ECO:0000313" key="3">
    <source>
        <dbReference type="EMBL" id="CCC41077.1"/>
    </source>
</evidence>
<proteinExistence type="predicted"/>
<keyword evidence="1" id="KW-1133">Transmembrane helix</keyword>
<feature type="transmembrane region" description="Helical" evidence="1">
    <location>
        <begin position="269"/>
        <end position="294"/>
    </location>
</feature>
<dbReference type="AlphaFoldDB" id="G0LLV7"/>
<dbReference type="PANTHER" id="PTHR42204:SF1">
    <property type="entry name" value="INTEGRAL MEMBRANE PROTEIN"/>
    <property type="match status" value="1"/>
</dbReference>
<dbReference type="RefSeq" id="WP_014556527.1">
    <property type="nucleotide sequence ID" value="NC_017459.1"/>
</dbReference>
<dbReference type="PANTHER" id="PTHR42204">
    <property type="entry name" value="INTEGRAL MEMBRANE PROTEIN"/>
    <property type="match status" value="1"/>
</dbReference>
<feature type="transmembrane region" description="Helical" evidence="1">
    <location>
        <begin position="359"/>
        <end position="382"/>
    </location>
</feature>
<feature type="transmembrane region" description="Helical" evidence="1">
    <location>
        <begin position="169"/>
        <end position="187"/>
    </location>
</feature>
<organism evidence="3 4">
    <name type="scientific">Haloquadratum walsbyi (strain DSM 16854 / JCM 12705 / C23)</name>
    <dbReference type="NCBI Taxonomy" id="768065"/>
    <lineage>
        <taxon>Archaea</taxon>
        <taxon>Methanobacteriati</taxon>
        <taxon>Methanobacteriota</taxon>
        <taxon>Stenosarchaea group</taxon>
        <taxon>Halobacteria</taxon>
        <taxon>Halobacteriales</taxon>
        <taxon>Haloferacaceae</taxon>
        <taxon>Haloquadratum</taxon>
    </lineage>
</organism>
<sequence>MTVIPAVESSLISISISASTSASTATLPIFLPLAIEGSHITAAAAILGYACLGATLGTCTGLVPGFHVNSVAFLLVGIAPTLPGSPVAVGAAVLAGGIVHTFLSVVPGLVLGVPEAATAPGVLPGHRLVLNGCGHEAIRLSALGSAIALIVAVTLALPLSWIISAGEQHLRSVLPALLIGVALALAGTESTWKARIGGLCCAVLATGFGILTLDLPAAGPIAPPGAESMLGPIFAGLFGTPVLLDALGSDGEIPPQQRSAVGLSGKKTVRAALAGAGGGALVGYLPGVSAGVAATLALGGAGGETDADETDRPYVVATSGADTATAVFAVASLVVLGSPRSGVTVALSTLGEVSGEAPAGLLTLLLIVIFAASLGIVLLVTVGEWYLTVVRRLPRQPLVGCVLIFITGLAVGFGGLLGGAVFSLSTLIGLIPPRIGVRRVHLMGVLLGPVALM</sequence>
<evidence type="ECO:0000259" key="2">
    <source>
        <dbReference type="Pfam" id="PF01970"/>
    </source>
</evidence>
<feature type="transmembrane region" description="Helical" evidence="1">
    <location>
        <begin position="46"/>
        <end position="67"/>
    </location>
</feature>
<dbReference type="HOGENOM" id="CLU_043916_1_0_2"/>
<feature type="transmembrane region" description="Helical" evidence="1">
    <location>
        <begin position="12"/>
        <end position="34"/>
    </location>
</feature>
<feature type="transmembrane region" description="Helical" evidence="1">
    <location>
        <begin position="314"/>
        <end position="338"/>
    </location>
</feature>
<keyword evidence="1" id="KW-0812">Transmembrane</keyword>
<dbReference type="InterPro" id="IPR002823">
    <property type="entry name" value="DUF112_TM"/>
</dbReference>
<dbReference type="EMBL" id="FR746099">
    <property type="protein sequence ID" value="CCC41077.1"/>
    <property type="molecule type" value="Genomic_DNA"/>
</dbReference>
<protein>
    <submittedName>
        <fullName evidence="3">DUF112 family protein</fullName>
    </submittedName>
</protein>
<feature type="transmembrane region" description="Helical" evidence="1">
    <location>
        <begin position="199"/>
        <end position="217"/>
    </location>
</feature>
<accession>G0LLV7</accession>
<dbReference type="Proteomes" id="UP000007954">
    <property type="component" value="Chromosome"/>
</dbReference>
<evidence type="ECO:0000256" key="1">
    <source>
        <dbReference type="SAM" id="Phobius"/>
    </source>
</evidence>
<feature type="transmembrane region" description="Helical" evidence="1">
    <location>
        <begin position="140"/>
        <end position="163"/>
    </location>
</feature>
<gene>
    <name evidence="3" type="ordered locus">Hqrw_3300</name>
</gene>
<dbReference type="OrthoDB" id="53365at2157"/>
<dbReference type="KEGG" id="hwc:Hqrw_3300"/>